<dbReference type="Gene3D" id="3.30.70.1820">
    <property type="entry name" value="L1 transposable element, RRM domain"/>
    <property type="match status" value="1"/>
</dbReference>
<dbReference type="InterPro" id="IPR004244">
    <property type="entry name" value="Transposase_22"/>
</dbReference>
<evidence type="ECO:0000313" key="3">
    <source>
        <dbReference type="EMBL" id="CAG6644418.1"/>
    </source>
</evidence>
<keyword evidence="1" id="KW-0175">Coiled coil</keyword>
<reference evidence="3" key="1">
    <citation type="submission" date="2021-05" db="EMBL/GenBank/DDBJ databases">
        <authorList>
            <person name="Alioto T."/>
            <person name="Alioto T."/>
            <person name="Gomez Garrido J."/>
        </authorList>
    </citation>
    <scope>NUCLEOTIDE SEQUENCE</scope>
</reference>
<proteinExistence type="predicted"/>
<dbReference type="PANTHER" id="PTHR11505">
    <property type="entry name" value="L1 TRANSPOSABLE ELEMENT-RELATED"/>
    <property type="match status" value="1"/>
</dbReference>
<name>A0A8D8W3F8_9HEMI</name>
<dbReference type="AlphaFoldDB" id="A0A8D8W3F8"/>
<feature type="coiled-coil region" evidence="1">
    <location>
        <begin position="55"/>
        <end position="99"/>
    </location>
</feature>
<feature type="compositionally biased region" description="Polar residues" evidence="2">
    <location>
        <begin position="8"/>
        <end position="27"/>
    </location>
</feature>
<sequence length="243" mass="28253">MGFKPKPITTQLTPPSSKTPQGPQTNMVSQIDDYSVKLITDSLTTVFDIRFNKMKAEFDRQFAELNQKLTEERKEKDGIKRELEQVKERNNKLEQYTRRNNLRIFGLKEENKEDVEIKVLKVLNEKLNIPINKDDIEACHRTGRLDNAKGGRNIIVRFVSRKVRDNVFRNKRLLKDTRIFINEDLTEANLKLFKMCSEKFGKLNTYTWYGNIMVVCNGVKRTINNEKDLNRPSLTGPPNSSAT</sequence>
<protein>
    <recommendedName>
        <fullName evidence="4">Zinc finger DNA binding protein</fullName>
    </recommendedName>
</protein>
<dbReference type="EMBL" id="HBUF01132223">
    <property type="protein sequence ID" value="CAG6644418.1"/>
    <property type="molecule type" value="Transcribed_RNA"/>
</dbReference>
<organism evidence="3">
    <name type="scientific">Cacopsylla melanoneura</name>
    <dbReference type="NCBI Taxonomy" id="428564"/>
    <lineage>
        <taxon>Eukaryota</taxon>
        <taxon>Metazoa</taxon>
        <taxon>Ecdysozoa</taxon>
        <taxon>Arthropoda</taxon>
        <taxon>Hexapoda</taxon>
        <taxon>Insecta</taxon>
        <taxon>Pterygota</taxon>
        <taxon>Neoptera</taxon>
        <taxon>Paraneoptera</taxon>
        <taxon>Hemiptera</taxon>
        <taxon>Sternorrhyncha</taxon>
        <taxon>Psylloidea</taxon>
        <taxon>Psyllidae</taxon>
        <taxon>Psyllinae</taxon>
        <taxon>Cacopsylla</taxon>
    </lineage>
</organism>
<feature type="region of interest" description="Disordered" evidence="2">
    <location>
        <begin position="1"/>
        <end position="27"/>
    </location>
</feature>
<evidence type="ECO:0000256" key="2">
    <source>
        <dbReference type="SAM" id="MobiDB-lite"/>
    </source>
</evidence>
<evidence type="ECO:0008006" key="4">
    <source>
        <dbReference type="Google" id="ProtNLM"/>
    </source>
</evidence>
<accession>A0A8D8W3F8</accession>
<evidence type="ECO:0000256" key="1">
    <source>
        <dbReference type="SAM" id="Coils"/>
    </source>
</evidence>